<feature type="transmembrane region" description="Helical" evidence="1">
    <location>
        <begin position="107"/>
        <end position="126"/>
    </location>
</feature>
<gene>
    <name evidence="2" type="ORF">MDUV_10500</name>
</gene>
<feature type="transmembrane region" description="Helical" evidence="1">
    <location>
        <begin position="138"/>
        <end position="162"/>
    </location>
</feature>
<feature type="transmembrane region" description="Helical" evidence="1">
    <location>
        <begin position="207"/>
        <end position="226"/>
    </location>
</feature>
<name>A0A7I7JWH8_9MYCO</name>
<feature type="transmembrane region" description="Helical" evidence="1">
    <location>
        <begin position="44"/>
        <end position="62"/>
    </location>
</feature>
<evidence type="ECO:0000256" key="1">
    <source>
        <dbReference type="SAM" id="Phobius"/>
    </source>
</evidence>
<reference evidence="2 3" key="1">
    <citation type="journal article" date="2019" name="Emerg. Microbes Infect.">
        <title>Comprehensive subspecies identification of 175 nontuberculous mycobacteria species based on 7547 genomic profiles.</title>
        <authorList>
            <person name="Matsumoto Y."/>
            <person name="Kinjo T."/>
            <person name="Motooka D."/>
            <person name="Nabeya D."/>
            <person name="Jung N."/>
            <person name="Uechi K."/>
            <person name="Horii T."/>
            <person name="Iida T."/>
            <person name="Fujita J."/>
            <person name="Nakamura S."/>
        </authorList>
    </citation>
    <scope>NUCLEOTIDE SEQUENCE [LARGE SCALE GENOMIC DNA]</scope>
    <source>
        <strain evidence="2 3">JCM 6396</strain>
    </source>
</reference>
<feature type="transmembrane region" description="Helical" evidence="1">
    <location>
        <begin position="74"/>
        <end position="95"/>
    </location>
</feature>
<feature type="transmembrane region" description="Helical" evidence="1">
    <location>
        <begin position="285"/>
        <end position="304"/>
    </location>
</feature>
<keyword evidence="1" id="KW-0812">Transmembrane</keyword>
<evidence type="ECO:0000313" key="2">
    <source>
        <dbReference type="EMBL" id="BBX16190.1"/>
    </source>
</evidence>
<feature type="transmembrane region" description="Helical" evidence="1">
    <location>
        <begin position="169"/>
        <end position="192"/>
    </location>
</feature>
<keyword evidence="1" id="KW-0472">Membrane</keyword>
<dbReference type="AlphaFoldDB" id="A0A7I7JWH8"/>
<dbReference type="Proteomes" id="UP000467006">
    <property type="component" value="Chromosome"/>
</dbReference>
<sequence>MRCAVIAHNIPVSDMRSVHQWFLHRGLPLVLTRRVRARKLVQRSAPMISVVGALTAVAMLLADLTGPAPDHGYAARLAVVAVILLAAPFALEVLHRLGTRGGETLRRWAAVLVMAIFVLVMPLTVSGWSSAAAAEVPIFVLISLIAIWLTYLGFGSITLWAFRFAWVQLGALGTLMSRALPLLMLTVVVYFTGELWQLSARMSRERLWQTIGFFGVVALVFMVATIRDEVRALRQDRSTRSDPDELLAGTPLQSRGVVAQASPPLSSAEQVNVVAVMVVAQAIQVVLFTVGLFAFFLALGVIAVPDEVAVLWSSEQGCAVGEPPCAGTWFGIHIPIPQTIVHMSLFVAVLSGLYFTVSTSVDPMYRQRFFDPLIADVAVSLAGRDAYLEMEARR</sequence>
<dbReference type="EMBL" id="AP022563">
    <property type="protein sequence ID" value="BBX16190.1"/>
    <property type="molecule type" value="Genomic_DNA"/>
</dbReference>
<feature type="transmembrane region" description="Helical" evidence="1">
    <location>
        <begin position="339"/>
        <end position="357"/>
    </location>
</feature>
<proteinExistence type="predicted"/>
<organism evidence="2 3">
    <name type="scientific">Mycolicibacterium duvalii</name>
    <dbReference type="NCBI Taxonomy" id="39688"/>
    <lineage>
        <taxon>Bacteria</taxon>
        <taxon>Bacillati</taxon>
        <taxon>Actinomycetota</taxon>
        <taxon>Actinomycetes</taxon>
        <taxon>Mycobacteriales</taxon>
        <taxon>Mycobacteriaceae</taxon>
        <taxon>Mycolicibacterium</taxon>
    </lineage>
</organism>
<dbReference type="KEGG" id="mdu:MDUV_10500"/>
<accession>A0A7I7JWH8</accession>
<evidence type="ECO:0000313" key="3">
    <source>
        <dbReference type="Proteomes" id="UP000467006"/>
    </source>
</evidence>
<protein>
    <recommendedName>
        <fullName evidence="4">Integral membrane protein</fullName>
    </recommendedName>
</protein>
<keyword evidence="1" id="KW-1133">Transmembrane helix</keyword>
<evidence type="ECO:0008006" key="4">
    <source>
        <dbReference type="Google" id="ProtNLM"/>
    </source>
</evidence>
<keyword evidence="3" id="KW-1185">Reference proteome</keyword>